<feature type="region of interest" description="Disordered" evidence="1">
    <location>
        <begin position="128"/>
        <end position="197"/>
    </location>
</feature>
<dbReference type="AlphaFoldDB" id="A0A3S5A1E0"/>
<evidence type="ECO:0000256" key="1">
    <source>
        <dbReference type="SAM" id="MobiDB-lite"/>
    </source>
</evidence>
<dbReference type="EMBL" id="CAAALY010071689">
    <property type="protein sequence ID" value="VEL25102.1"/>
    <property type="molecule type" value="Genomic_DNA"/>
</dbReference>
<accession>A0A3S5A1E0</accession>
<feature type="compositionally biased region" description="Basic residues" evidence="1">
    <location>
        <begin position="170"/>
        <end position="197"/>
    </location>
</feature>
<name>A0A3S5A1E0_9PLAT</name>
<proteinExistence type="predicted"/>
<feature type="non-terminal residue" evidence="2">
    <location>
        <position position="272"/>
    </location>
</feature>
<feature type="region of interest" description="Disordered" evidence="1">
    <location>
        <begin position="1"/>
        <end position="23"/>
    </location>
</feature>
<dbReference type="OrthoDB" id="200954at2759"/>
<evidence type="ECO:0000313" key="3">
    <source>
        <dbReference type="Proteomes" id="UP000784294"/>
    </source>
</evidence>
<keyword evidence="3" id="KW-1185">Reference proteome</keyword>
<organism evidence="2 3">
    <name type="scientific">Protopolystoma xenopodis</name>
    <dbReference type="NCBI Taxonomy" id="117903"/>
    <lineage>
        <taxon>Eukaryota</taxon>
        <taxon>Metazoa</taxon>
        <taxon>Spiralia</taxon>
        <taxon>Lophotrochozoa</taxon>
        <taxon>Platyhelminthes</taxon>
        <taxon>Monogenea</taxon>
        <taxon>Polyopisthocotylea</taxon>
        <taxon>Polystomatidea</taxon>
        <taxon>Polystomatidae</taxon>
        <taxon>Protopolystoma</taxon>
    </lineage>
</organism>
<comment type="caution">
    <text evidence="2">The sequence shown here is derived from an EMBL/GenBank/DDBJ whole genome shotgun (WGS) entry which is preliminary data.</text>
</comment>
<sequence>MVSHSHIPRQPLESLSKHEHSSDLNHLLEEQHQYQQHVYSKDTATDELSHSSLMIKAMIALLGIHLFFVTERLTILLQNYRSRKRIKKRHSSVTKVAQIYPHSPTSSLRAEKGFGRTIEEGIDHLHQNHAGIPSTTTTTFTDIGSKSGPSLEQPRPNHTAGGTGNEFQHHHLMLHHRHGHHLHHLHHHHVHHHHLLLHTRKSDTEQAIPVQSHLPGQLSALPLAPLPEPPSRIGESEKDEKITTSQDLGLMAVQEMGDKRELNKDNNLVNRP</sequence>
<dbReference type="Proteomes" id="UP000784294">
    <property type="component" value="Unassembled WGS sequence"/>
</dbReference>
<evidence type="ECO:0000313" key="2">
    <source>
        <dbReference type="EMBL" id="VEL25102.1"/>
    </source>
</evidence>
<protein>
    <submittedName>
        <fullName evidence="2">Uncharacterized protein</fullName>
    </submittedName>
</protein>
<reference evidence="2" key="1">
    <citation type="submission" date="2018-11" db="EMBL/GenBank/DDBJ databases">
        <authorList>
            <consortium name="Pathogen Informatics"/>
        </authorList>
    </citation>
    <scope>NUCLEOTIDE SEQUENCE</scope>
</reference>
<gene>
    <name evidence="2" type="ORF">PXEA_LOCUS18542</name>
</gene>